<sequence length="217" mass="24140">MIVSSLPTPKRTTRAKPPPSHCPITLKISPNATGSWVVAPRCVKQCVGVCVTHQTVTTHDPKHPLGTLVLVGLTPRAFDDPRRSAAKKDTKKERGLRPDPGTRVLRQEEETQGCSRLCDGDRTERQEQETRSSAIRCRSRRPRMGVGLLVADSVAICGTYLRICRDGYISQRPMYRVPFRQKMVAAAGENGSIRLLRARVWGKRGRGSNFSEIHAMD</sequence>
<gene>
    <name evidence="2" type="ORF">QBC34DRAFT_648</name>
</gene>
<reference evidence="2" key="2">
    <citation type="submission" date="2023-05" db="EMBL/GenBank/DDBJ databases">
        <authorList>
            <consortium name="Lawrence Berkeley National Laboratory"/>
            <person name="Steindorff A."/>
            <person name="Hensen N."/>
            <person name="Bonometti L."/>
            <person name="Westerberg I."/>
            <person name="Brannstrom I.O."/>
            <person name="Guillou S."/>
            <person name="Cros-Aarteil S."/>
            <person name="Calhoun S."/>
            <person name="Haridas S."/>
            <person name="Kuo A."/>
            <person name="Mondo S."/>
            <person name="Pangilinan J."/>
            <person name="Riley R."/>
            <person name="Labutti K."/>
            <person name="Andreopoulos B."/>
            <person name="Lipzen A."/>
            <person name="Chen C."/>
            <person name="Yanf M."/>
            <person name="Daum C."/>
            <person name="Ng V."/>
            <person name="Clum A."/>
            <person name="Ohm R."/>
            <person name="Martin F."/>
            <person name="Silar P."/>
            <person name="Natvig D."/>
            <person name="Lalanne C."/>
            <person name="Gautier V."/>
            <person name="Ament-Velasquez S.L."/>
            <person name="Kruys A."/>
            <person name="Hutchinson M.I."/>
            <person name="Powell A.J."/>
            <person name="Barry K."/>
            <person name="Miller A.N."/>
            <person name="Grigoriev I.V."/>
            <person name="Debuchy R."/>
            <person name="Gladieux P."/>
            <person name="Thoren M.H."/>
            <person name="Johannesson H."/>
        </authorList>
    </citation>
    <scope>NUCLEOTIDE SEQUENCE</scope>
    <source>
        <strain evidence="2">PSN243</strain>
    </source>
</reference>
<evidence type="ECO:0000313" key="2">
    <source>
        <dbReference type="EMBL" id="KAK4455800.1"/>
    </source>
</evidence>
<name>A0AAV9H5M5_9PEZI</name>
<dbReference type="EMBL" id="MU865913">
    <property type="protein sequence ID" value="KAK4455800.1"/>
    <property type="molecule type" value="Genomic_DNA"/>
</dbReference>
<feature type="region of interest" description="Disordered" evidence="1">
    <location>
        <begin position="1"/>
        <end position="21"/>
    </location>
</feature>
<comment type="caution">
    <text evidence="2">The sequence shown here is derived from an EMBL/GenBank/DDBJ whole genome shotgun (WGS) entry which is preliminary data.</text>
</comment>
<proteinExistence type="predicted"/>
<organism evidence="2 3">
    <name type="scientific">Podospora aff. communis PSN243</name>
    <dbReference type="NCBI Taxonomy" id="3040156"/>
    <lineage>
        <taxon>Eukaryota</taxon>
        <taxon>Fungi</taxon>
        <taxon>Dikarya</taxon>
        <taxon>Ascomycota</taxon>
        <taxon>Pezizomycotina</taxon>
        <taxon>Sordariomycetes</taxon>
        <taxon>Sordariomycetidae</taxon>
        <taxon>Sordariales</taxon>
        <taxon>Podosporaceae</taxon>
        <taxon>Podospora</taxon>
    </lineage>
</organism>
<protein>
    <submittedName>
        <fullName evidence="2">Uncharacterized protein</fullName>
    </submittedName>
</protein>
<reference evidence="2" key="1">
    <citation type="journal article" date="2023" name="Mol. Phylogenet. Evol.">
        <title>Genome-scale phylogeny and comparative genomics of the fungal order Sordariales.</title>
        <authorList>
            <person name="Hensen N."/>
            <person name="Bonometti L."/>
            <person name="Westerberg I."/>
            <person name="Brannstrom I.O."/>
            <person name="Guillou S."/>
            <person name="Cros-Aarteil S."/>
            <person name="Calhoun S."/>
            <person name="Haridas S."/>
            <person name="Kuo A."/>
            <person name="Mondo S."/>
            <person name="Pangilinan J."/>
            <person name="Riley R."/>
            <person name="LaButti K."/>
            <person name="Andreopoulos B."/>
            <person name="Lipzen A."/>
            <person name="Chen C."/>
            <person name="Yan M."/>
            <person name="Daum C."/>
            <person name="Ng V."/>
            <person name="Clum A."/>
            <person name="Steindorff A."/>
            <person name="Ohm R.A."/>
            <person name="Martin F."/>
            <person name="Silar P."/>
            <person name="Natvig D.O."/>
            <person name="Lalanne C."/>
            <person name="Gautier V."/>
            <person name="Ament-Velasquez S.L."/>
            <person name="Kruys A."/>
            <person name="Hutchinson M.I."/>
            <person name="Powell A.J."/>
            <person name="Barry K."/>
            <person name="Miller A.N."/>
            <person name="Grigoriev I.V."/>
            <person name="Debuchy R."/>
            <person name="Gladieux P."/>
            <person name="Hiltunen Thoren M."/>
            <person name="Johannesson H."/>
        </authorList>
    </citation>
    <scope>NUCLEOTIDE SEQUENCE</scope>
    <source>
        <strain evidence="2">PSN243</strain>
    </source>
</reference>
<keyword evidence="3" id="KW-1185">Reference proteome</keyword>
<dbReference type="AlphaFoldDB" id="A0AAV9H5M5"/>
<feature type="compositionally biased region" description="Basic and acidic residues" evidence="1">
    <location>
        <begin position="79"/>
        <end position="97"/>
    </location>
</feature>
<feature type="region of interest" description="Disordered" evidence="1">
    <location>
        <begin position="79"/>
        <end position="108"/>
    </location>
</feature>
<evidence type="ECO:0000313" key="3">
    <source>
        <dbReference type="Proteomes" id="UP001321760"/>
    </source>
</evidence>
<accession>A0AAV9H5M5</accession>
<dbReference type="Proteomes" id="UP001321760">
    <property type="component" value="Unassembled WGS sequence"/>
</dbReference>
<evidence type="ECO:0000256" key="1">
    <source>
        <dbReference type="SAM" id="MobiDB-lite"/>
    </source>
</evidence>